<name>A0AA47N2I5_MERPO</name>
<sequence length="279" mass="31754">MLEDSSVSIQDYAEYVTRYISTCVHNIVPTIQVRKFPNQKPWINSQREYKAVKCGLKKAITAAKRQYREKLDGFYSTADSGRMWQGLQHITDYRTTTNTISSTDSLPDDLNIFYTRFETSSHSTEEAHTPGPPNQARACANELADVLTSIFKLSLSHSTVPSCFKTTTIVPLPKKSHPACLNDYRPVALTPIIMKCFERVVLAHIKSRILDTLDPLQYAYQPNRSTSDAIAAVLYSLSHLENKDSYIRTLFVDYSSAFNTVIPHRLTHKMFTANTCREW</sequence>
<dbReference type="SUPFAM" id="SSF56672">
    <property type="entry name" value="DNA/RNA polymerases"/>
    <property type="match status" value="1"/>
</dbReference>
<organism evidence="2 3">
    <name type="scientific">Merluccius polli</name>
    <name type="common">Benguela hake</name>
    <name type="synonym">Merluccius cadenati</name>
    <dbReference type="NCBI Taxonomy" id="89951"/>
    <lineage>
        <taxon>Eukaryota</taxon>
        <taxon>Metazoa</taxon>
        <taxon>Chordata</taxon>
        <taxon>Craniata</taxon>
        <taxon>Vertebrata</taxon>
        <taxon>Euteleostomi</taxon>
        <taxon>Actinopterygii</taxon>
        <taxon>Neopterygii</taxon>
        <taxon>Teleostei</taxon>
        <taxon>Neoteleostei</taxon>
        <taxon>Acanthomorphata</taxon>
        <taxon>Zeiogadaria</taxon>
        <taxon>Gadariae</taxon>
        <taxon>Gadiformes</taxon>
        <taxon>Gadoidei</taxon>
        <taxon>Merlucciidae</taxon>
        <taxon>Merluccius</taxon>
    </lineage>
</organism>
<evidence type="ECO:0000259" key="1">
    <source>
        <dbReference type="Pfam" id="PF00078"/>
    </source>
</evidence>
<dbReference type="AlphaFoldDB" id="A0AA47N2I5"/>
<dbReference type="CDD" id="cd01650">
    <property type="entry name" value="RT_nLTR_like"/>
    <property type="match status" value="1"/>
</dbReference>
<dbReference type="InterPro" id="IPR000477">
    <property type="entry name" value="RT_dom"/>
</dbReference>
<dbReference type="PANTHER" id="PTHR47510">
    <property type="entry name" value="REVERSE TRANSCRIPTASE DOMAIN-CONTAINING PROTEIN"/>
    <property type="match status" value="1"/>
</dbReference>
<gene>
    <name evidence="2" type="ORF">N1851_007759</name>
</gene>
<dbReference type="EMBL" id="JAOPHQ010001420">
    <property type="protein sequence ID" value="KAK0151122.1"/>
    <property type="molecule type" value="Genomic_DNA"/>
</dbReference>
<dbReference type="InterPro" id="IPR043502">
    <property type="entry name" value="DNA/RNA_pol_sf"/>
</dbReference>
<protein>
    <recommendedName>
        <fullName evidence="1">Reverse transcriptase domain-containing protein</fullName>
    </recommendedName>
</protein>
<keyword evidence="3" id="KW-1185">Reference proteome</keyword>
<evidence type="ECO:0000313" key="3">
    <source>
        <dbReference type="Proteomes" id="UP001174136"/>
    </source>
</evidence>
<dbReference type="PANTHER" id="PTHR47510:SF3">
    <property type="entry name" value="ENDO_EXONUCLEASE_PHOSPHATASE DOMAIN-CONTAINING PROTEIN"/>
    <property type="match status" value="1"/>
</dbReference>
<accession>A0AA47N2I5</accession>
<comment type="caution">
    <text evidence="2">The sequence shown here is derived from an EMBL/GenBank/DDBJ whole genome shotgun (WGS) entry which is preliminary data.</text>
</comment>
<dbReference type="Pfam" id="PF00078">
    <property type="entry name" value="RVT_1"/>
    <property type="match status" value="1"/>
</dbReference>
<reference evidence="2" key="1">
    <citation type="journal article" date="2023" name="Front. Mar. Sci.">
        <title>A new Merluccius polli reference genome to investigate the effects of global change in West African waters.</title>
        <authorList>
            <person name="Mateo J.L."/>
            <person name="Blanco-Fernandez C."/>
            <person name="Garcia-Vazquez E."/>
            <person name="Machado-Schiaffino G."/>
        </authorList>
    </citation>
    <scope>NUCLEOTIDE SEQUENCE</scope>
    <source>
        <strain evidence="2">C29</strain>
        <tissue evidence="2">Fin</tissue>
    </source>
</reference>
<evidence type="ECO:0000313" key="2">
    <source>
        <dbReference type="EMBL" id="KAK0151122.1"/>
    </source>
</evidence>
<dbReference type="Proteomes" id="UP001174136">
    <property type="component" value="Unassembled WGS sequence"/>
</dbReference>
<feature type="domain" description="Reverse transcriptase" evidence="1">
    <location>
        <begin position="173"/>
        <end position="276"/>
    </location>
</feature>
<proteinExistence type="predicted"/>